<sequence>MQLHGLLYFVEDVLQPQALPLQNVHVKVEIIDMVAQVKLSQTYSNASTSTIEAIYKFPLPESAAVNAFEVEFSDGRKVLGKVEEKQKAQRIYENAIQSGHGGYLLEEKTPESKSTINSIHDPL</sequence>
<feature type="domain" description="VIT" evidence="1">
    <location>
        <begin position="5"/>
        <end position="123"/>
    </location>
</feature>
<evidence type="ECO:0000313" key="3">
    <source>
        <dbReference type="Proteomes" id="UP000268093"/>
    </source>
</evidence>
<comment type="caution">
    <text evidence="2">The sequence shown here is derived from an EMBL/GenBank/DDBJ whole genome shotgun (WGS) entry which is preliminary data.</text>
</comment>
<dbReference type="AlphaFoldDB" id="A0A432ZZ57"/>
<dbReference type="PANTHER" id="PTHR45737">
    <property type="entry name" value="VON WILLEBRAND FACTOR A DOMAIN-CONTAINING PROTEIN 5A"/>
    <property type="match status" value="1"/>
</dbReference>
<accession>A0A432ZZ57</accession>
<keyword evidence="3" id="KW-1185">Reference proteome</keyword>
<dbReference type="OrthoDB" id="1729737at2759"/>
<protein>
    <submittedName>
        <fullName evidence="2">Vault protein inter-alpha-trypsin domain-containing protein</fullName>
    </submittedName>
</protein>
<reference evidence="2 3" key="1">
    <citation type="journal article" date="2018" name="New Phytol.">
        <title>Phylogenomics of Endogonaceae and evolution of mycorrhizas within Mucoromycota.</title>
        <authorList>
            <person name="Chang Y."/>
            <person name="Desiro A."/>
            <person name="Na H."/>
            <person name="Sandor L."/>
            <person name="Lipzen A."/>
            <person name="Clum A."/>
            <person name="Barry K."/>
            <person name="Grigoriev I.V."/>
            <person name="Martin F.M."/>
            <person name="Stajich J.E."/>
            <person name="Smith M.E."/>
            <person name="Bonito G."/>
            <person name="Spatafora J.W."/>
        </authorList>
    </citation>
    <scope>NUCLEOTIDE SEQUENCE [LARGE SCALE GENOMIC DNA]</scope>
    <source>
        <strain evidence="2 3">GMNB39</strain>
    </source>
</reference>
<dbReference type="Proteomes" id="UP000268093">
    <property type="component" value="Unassembled WGS sequence"/>
</dbReference>
<dbReference type="EMBL" id="RBNI01027024">
    <property type="protein sequence ID" value="RUO95669.1"/>
    <property type="molecule type" value="Genomic_DNA"/>
</dbReference>
<dbReference type="PANTHER" id="PTHR45737:SF6">
    <property type="entry name" value="VON WILLEBRAND FACTOR A DOMAIN-CONTAINING PROTEIN 5A"/>
    <property type="match status" value="1"/>
</dbReference>
<proteinExistence type="predicted"/>
<name>A0A432ZZ57_9FUNG</name>
<dbReference type="SMART" id="SM00609">
    <property type="entry name" value="VIT"/>
    <property type="match status" value="1"/>
</dbReference>
<dbReference type="PROSITE" id="PS51468">
    <property type="entry name" value="VIT"/>
    <property type="match status" value="1"/>
</dbReference>
<dbReference type="InterPro" id="IPR013694">
    <property type="entry name" value="VIT"/>
</dbReference>
<organism evidence="2 3">
    <name type="scientific">Jimgerdemannia flammicorona</name>
    <dbReference type="NCBI Taxonomy" id="994334"/>
    <lineage>
        <taxon>Eukaryota</taxon>
        <taxon>Fungi</taxon>
        <taxon>Fungi incertae sedis</taxon>
        <taxon>Mucoromycota</taxon>
        <taxon>Mucoromycotina</taxon>
        <taxon>Endogonomycetes</taxon>
        <taxon>Endogonales</taxon>
        <taxon>Endogonaceae</taxon>
        <taxon>Jimgerdemannia</taxon>
    </lineage>
</organism>
<gene>
    <name evidence="2" type="ORF">BC936DRAFT_143473</name>
</gene>
<evidence type="ECO:0000313" key="2">
    <source>
        <dbReference type="EMBL" id="RUO95669.1"/>
    </source>
</evidence>
<dbReference type="Pfam" id="PF08487">
    <property type="entry name" value="VIT"/>
    <property type="match status" value="1"/>
</dbReference>
<evidence type="ECO:0000259" key="1">
    <source>
        <dbReference type="PROSITE" id="PS51468"/>
    </source>
</evidence>